<accession>A0ABY6K5W6</accession>
<evidence type="ECO:0000256" key="1">
    <source>
        <dbReference type="SAM" id="Phobius"/>
    </source>
</evidence>
<keyword evidence="1" id="KW-0812">Transmembrane</keyword>
<keyword evidence="1" id="KW-1133">Transmembrane helix</keyword>
<dbReference type="EMBL" id="CP092864">
    <property type="protein sequence ID" value="UYV63253.1"/>
    <property type="molecule type" value="Genomic_DNA"/>
</dbReference>
<protein>
    <submittedName>
        <fullName evidence="2">SETMAR</fullName>
    </submittedName>
</protein>
<dbReference type="Proteomes" id="UP001235939">
    <property type="component" value="Chromosome 02"/>
</dbReference>
<keyword evidence="3" id="KW-1185">Reference proteome</keyword>
<sequence>MWKYSLTVIWPLDRVLKLADDSIVPIANPNPTTTYCREDVKKEEWHSLHYRNDWVYNAFKSGETRNSNSAATLRKQLEISSACGARMPFQNIIRAGGSKNLQRRYVDHSTCLRRYFCETRMILFSAVFLTCVEIWILYDNRRRSAQWLERDAAPKHFPN</sequence>
<evidence type="ECO:0000313" key="2">
    <source>
        <dbReference type="EMBL" id="UYV63253.1"/>
    </source>
</evidence>
<name>A0ABY6K5W6_9ARAC</name>
<organism evidence="2 3">
    <name type="scientific">Cordylochernes scorpioides</name>
    <dbReference type="NCBI Taxonomy" id="51811"/>
    <lineage>
        <taxon>Eukaryota</taxon>
        <taxon>Metazoa</taxon>
        <taxon>Ecdysozoa</taxon>
        <taxon>Arthropoda</taxon>
        <taxon>Chelicerata</taxon>
        <taxon>Arachnida</taxon>
        <taxon>Pseudoscorpiones</taxon>
        <taxon>Cheliferoidea</taxon>
        <taxon>Chernetidae</taxon>
        <taxon>Cordylochernes</taxon>
    </lineage>
</organism>
<reference evidence="2 3" key="1">
    <citation type="submission" date="2022-01" db="EMBL/GenBank/DDBJ databases">
        <title>A chromosomal length assembly of Cordylochernes scorpioides.</title>
        <authorList>
            <person name="Zeh D."/>
            <person name="Zeh J."/>
        </authorList>
    </citation>
    <scope>NUCLEOTIDE SEQUENCE [LARGE SCALE GENOMIC DNA]</scope>
    <source>
        <strain evidence="2">IN4F17</strain>
        <tissue evidence="2">Whole Body</tissue>
    </source>
</reference>
<proteinExistence type="predicted"/>
<gene>
    <name evidence="2" type="ORF">LAZ67_2003558</name>
</gene>
<feature type="transmembrane region" description="Helical" evidence="1">
    <location>
        <begin position="121"/>
        <end position="138"/>
    </location>
</feature>
<evidence type="ECO:0000313" key="3">
    <source>
        <dbReference type="Proteomes" id="UP001235939"/>
    </source>
</evidence>
<keyword evidence="1" id="KW-0472">Membrane</keyword>